<proteinExistence type="predicted"/>
<evidence type="ECO:0000313" key="2">
    <source>
        <dbReference type="EMBL" id="TMU55655.1"/>
    </source>
</evidence>
<keyword evidence="1" id="KW-0732">Signal</keyword>
<evidence type="ECO:0000256" key="1">
    <source>
        <dbReference type="SAM" id="SignalP"/>
    </source>
</evidence>
<comment type="caution">
    <text evidence="2">The sequence shown here is derived from an EMBL/GenBank/DDBJ whole genome shotgun (WGS) entry which is preliminary data.</text>
</comment>
<evidence type="ECO:0008006" key="4">
    <source>
        <dbReference type="Google" id="ProtNLM"/>
    </source>
</evidence>
<organism evidence="2 3">
    <name type="scientific">Flagellimonas algicola</name>
    <dbReference type="NCBI Taxonomy" id="2583815"/>
    <lineage>
        <taxon>Bacteria</taxon>
        <taxon>Pseudomonadati</taxon>
        <taxon>Bacteroidota</taxon>
        <taxon>Flavobacteriia</taxon>
        <taxon>Flavobacteriales</taxon>
        <taxon>Flavobacteriaceae</taxon>
        <taxon>Flagellimonas</taxon>
    </lineage>
</organism>
<dbReference type="PROSITE" id="PS51257">
    <property type="entry name" value="PROKAR_LIPOPROTEIN"/>
    <property type="match status" value="1"/>
</dbReference>
<reference evidence="2 3" key="1">
    <citation type="submission" date="2019-05" db="EMBL/GenBank/DDBJ databases">
        <title>Flagellimonas sp. AsT0115, sp. nov., isolated from a marine red algae, Asparagopsis taxiformis.</title>
        <authorList>
            <person name="Kim J."/>
            <person name="Jeong S.E."/>
            <person name="Jeon C.O."/>
        </authorList>
    </citation>
    <scope>NUCLEOTIDE SEQUENCE [LARGE SCALE GENOMIC DNA]</scope>
    <source>
        <strain evidence="2 3">AsT0115</strain>
    </source>
</reference>
<gene>
    <name evidence="2" type="ORF">FGG15_15940</name>
</gene>
<sequence length="239" mass="26586">MRPTITVLLLALLLSACGPMRNLQKVETRIPCLGSVGKSSTTLFTKDFQKAGEPSLDTPLEVSLNVFDFSQSTLSKYRKFKERQGVKATDSLKNSTQAANSKYYKLRVSDLVGLKAQLNAAKNLTLKEYLQDDSDLEVLTGISFVAKGGLDSKLRTAHHFYLKESRGTLVLEAHNGKQFSTIEMAGLEIFDFETSQLCWKRNHRGKLEIATITDSGSRCPGDTEKDPNKLDSTKNYLKL</sequence>
<feature type="chain" id="PRO_5045699795" description="Lipoprotein" evidence="1">
    <location>
        <begin position="23"/>
        <end position="239"/>
    </location>
</feature>
<evidence type="ECO:0000313" key="3">
    <source>
        <dbReference type="Proteomes" id="UP000751614"/>
    </source>
</evidence>
<name>A0ABY2WM35_9FLAO</name>
<protein>
    <recommendedName>
        <fullName evidence="4">Lipoprotein</fullName>
    </recommendedName>
</protein>
<keyword evidence="3" id="KW-1185">Reference proteome</keyword>
<dbReference type="RefSeq" id="WP_138838027.1">
    <property type="nucleotide sequence ID" value="NZ_VCNI01000002.1"/>
</dbReference>
<dbReference type="EMBL" id="VCNI01000002">
    <property type="protein sequence ID" value="TMU55655.1"/>
    <property type="molecule type" value="Genomic_DNA"/>
</dbReference>
<accession>A0ABY2WM35</accession>
<feature type="signal peptide" evidence="1">
    <location>
        <begin position="1"/>
        <end position="22"/>
    </location>
</feature>
<dbReference type="Proteomes" id="UP000751614">
    <property type="component" value="Unassembled WGS sequence"/>
</dbReference>